<feature type="DNA-binding region" description="H-T-H motif" evidence="4">
    <location>
        <begin position="42"/>
        <end position="61"/>
    </location>
</feature>
<dbReference type="OrthoDB" id="4214267at2"/>
<dbReference type="InterPro" id="IPR001647">
    <property type="entry name" value="HTH_TetR"/>
</dbReference>
<evidence type="ECO:0000256" key="1">
    <source>
        <dbReference type="ARBA" id="ARBA00023015"/>
    </source>
</evidence>
<name>A0A4Y4DIW8_GLUUR</name>
<evidence type="ECO:0000313" key="6">
    <source>
        <dbReference type="EMBL" id="GED05202.1"/>
    </source>
</evidence>
<dbReference type="Pfam" id="PF00440">
    <property type="entry name" value="TetR_N"/>
    <property type="match status" value="1"/>
</dbReference>
<dbReference type="Gene3D" id="1.10.357.10">
    <property type="entry name" value="Tetracycline Repressor, domain 2"/>
    <property type="match status" value="1"/>
</dbReference>
<dbReference type="EMBL" id="BJNY01000003">
    <property type="protein sequence ID" value="GED05202.1"/>
    <property type="molecule type" value="Genomic_DNA"/>
</dbReference>
<protein>
    <recommendedName>
        <fullName evidence="5">HTH tetR-type domain-containing protein</fullName>
    </recommendedName>
</protein>
<organism evidence="6 7">
    <name type="scientific">Glutamicibacter uratoxydans</name>
    <name type="common">Arthrobacter uratoxydans</name>
    <dbReference type="NCBI Taxonomy" id="43667"/>
    <lineage>
        <taxon>Bacteria</taxon>
        <taxon>Bacillati</taxon>
        <taxon>Actinomycetota</taxon>
        <taxon>Actinomycetes</taxon>
        <taxon>Micrococcales</taxon>
        <taxon>Micrococcaceae</taxon>
        <taxon>Glutamicibacter</taxon>
    </lineage>
</organism>
<dbReference type="AlphaFoldDB" id="A0A4Y4DIW8"/>
<dbReference type="FunFam" id="1.10.10.60:FF:000141">
    <property type="entry name" value="TetR family transcriptional regulator"/>
    <property type="match status" value="1"/>
</dbReference>
<keyword evidence="2 4" id="KW-0238">DNA-binding</keyword>
<dbReference type="PANTHER" id="PTHR30055:SF238">
    <property type="entry name" value="MYCOFACTOCIN BIOSYNTHESIS TRANSCRIPTIONAL REGULATOR MFTR-RELATED"/>
    <property type="match status" value="1"/>
</dbReference>
<dbReference type="GO" id="GO:0045892">
    <property type="term" value="P:negative regulation of DNA-templated transcription"/>
    <property type="evidence" value="ECO:0007669"/>
    <property type="project" value="UniProtKB-ARBA"/>
</dbReference>
<dbReference type="PRINTS" id="PR00455">
    <property type="entry name" value="HTHTETR"/>
</dbReference>
<dbReference type="InterPro" id="IPR009057">
    <property type="entry name" value="Homeodomain-like_sf"/>
</dbReference>
<evidence type="ECO:0000313" key="7">
    <source>
        <dbReference type="Proteomes" id="UP000316612"/>
    </source>
</evidence>
<dbReference type="RefSeq" id="WP_141362048.1">
    <property type="nucleotide sequence ID" value="NZ_BAAAJL010000001.1"/>
</dbReference>
<gene>
    <name evidence="6" type="ORF">AUR04nite_07340</name>
</gene>
<sequence length="208" mass="22333">MVDYSKFAPQPTLRQRQKAATRQLLIDAAAQVFAANGYAKTRIDDVAAAAGTSRATFYLHFGGKSELLGELIGRAEANFASGFRELGRLLADPQTDQLCRWIRQTLALWNTAAVLMRPVFEATDHDPLLANKLMPEALPGSAPLAAALLESGICAEEAAAQSMALVFMAPLFVAFRRRAMGSAVDEEQLAQLTATSWAAVAQAHRSGA</sequence>
<dbReference type="GO" id="GO:0003700">
    <property type="term" value="F:DNA-binding transcription factor activity"/>
    <property type="evidence" value="ECO:0007669"/>
    <property type="project" value="TreeGrafter"/>
</dbReference>
<evidence type="ECO:0000259" key="5">
    <source>
        <dbReference type="PROSITE" id="PS50977"/>
    </source>
</evidence>
<feature type="domain" description="HTH tetR-type" evidence="5">
    <location>
        <begin position="19"/>
        <end position="79"/>
    </location>
</feature>
<evidence type="ECO:0000256" key="4">
    <source>
        <dbReference type="PROSITE-ProRule" id="PRU00335"/>
    </source>
</evidence>
<reference evidence="6 7" key="1">
    <citation type="submission" date="2019-06" db="EMBL/GenBank/DDBJ databases">
        <title>Whole genome shotgun sequence of Glutamicibacter uratoxydans NBRC 15515.</title>
        <authorList>
            <person name="Hosoyama A."/>
            <person name="Uohara A."/>
            <person name="Ohji S."/>
            <person name="Ichikawa N."/>
        </authorList>
    </citation>
    <scope>NUCLEOTIDE SEQUENCE [LARGE SCALE GENOMIC DNA]</scope>
    <source>
        <strain evidence="6 7">NBRC 15515</strain>
    </source>
</reference>
<keyword evidence="7" id="KW-1185">Reference proteome</keyword>
<comment type="caution">
    <text evidence="6">The sequence shown here is derived from an EMBL/GenBank/DDBJ whole genome shotgun (WGS) entry which is preliminary data.</text>
</comment>
<dbReference type="SUPFAM" id="SSF46689">
    <property type="entry name" value="Homeodomain-like"/>
    <property type="match status" value="1"/>
</dbReference>
<keyword evidence="1" id="KW-0805">Transcription regulation</keyword>
<dbReference type="InterPro" id="IPR050109">
    <property type="entry name" value="HTH-type_TetR-like_transc_reg"/>
</dbReference>
<dbReference type="GO" id="GO:0000976">
    <property type="term" value="F:transcription cis-regulatory region binding"/>
    <property type="evidence" value="ECO:0007669"/>
    <property type="project" value="TreeGrafter"/>
</dbReference>
<proteinExistence type="predicted"/>
<dbReference type="PANTHER" id="PTHR30055">
    <property type="entry name" value="HTH-TYPE TRANSCRIPTIONAL REGULATOR RUTR"/>
    <property type="match status" value="1"/>
</dbReference>
<dbReference type="Proteomes" id="UP000316612">
    <property type="component" value="Unassembled WGS sequence"/>
</dbReference>
<evidence type="ECO:0000256" key="3">
    <source>
        <dbReference type="ARBA" id="ARBA00023163"/>
    </source>
</evidence>
<accession>A0A4Y4DIW8</accession>
<dbReference type="PROSITE" id="PS50977">
    <property type="entry name" value="HTH_TETR_2"/>
    <property type="match status" value="1"/>
</dbReference>
<keyword evidence="3" id="KW-0804">Transcription</keyword>
<evidence type="ECO:0000256" key="2">
    <source>
        <dbReference type="ARBA" id="ARBA00023125"/>
    </source>
</evidence>